<keyword evidence="5" id="KW-0326">Glycosidase</keyword>
<evidence type="ECO:0000256" key="3">
    <source>
        <dbReference type="ARBA" id="ARBA00022801"/>
    </source>
</evidence>
<keyword evidence="10" id="KW-1185">Reference proteome</keyword>
<name>A0ABV2TCG2_9BACT</name>
<dbReference type="Pfam" id="PF14508">
    <property type="entry name" value="GH97_N"/>
    <property type="match status" value="1"/>
</dbReference>
<comment type="caution">
    <text evidence="9">The sequence shown here is derived from an EMBL/GenBank/DDBJ whole genome shotgun (WGS) entry which is preliminary data.</text>
</comment>
<feature type="domain" description="Glycosyl-hydrolase 97 catalytic" evidence="6">
    <location>
        <begin position="322"/>
        <end position="467"/>
    </location>
</feature>
<feature type="domain" description="Glycosyl-hydrolase 97 C-terminal oligomerisation" evidence="8">
    <location>
        <begin position="565"/>
        <end position="660"/>
    </location>
</feature>
<dbReference type="InterPro" id="IPR029486">
    <property type="entry name" value="GH97_N"/>
</dbReference>
<dbReference type="PANTHER" id="PTHR35803:SF2">
    <property type="entry name" value="RETAINING ALPHA-GALACTOSIDASE"/>
    <property type="match status" value="1"/>
</dbReference>
<protein>
    <submittedName>
        <fullName evidence="9">Glycoside hydrolase family 97 protein</fullName>
    </submittedName>
</protein>
<dbReference type="InterPro" id="IPR014718">
    <property type="entry name" value="GH-type_carb-bd"/>
</dbReference>
<keyword evidence="4" id="KW-0106">Calcium</keyword>
<keyword evidence="3 9" id="KW-0378">Hydrolase</keyword>
<dbReference type="GO" id="GO:0016787">
    <property type="term" value="F:hydrolase activity"/>
    <property type="evidence" value="ECO:0007669"/>
    <property type="project" value="UniProtKB-KW"/>
</dbReference>
<feature type="domain" description="Glycosyl-hydrolase 97 N-terminal" evidence="7">
    <location>
        <begin position="32"/>
        <end position="297"/>
    </location>
</feature>
<evidence type="ECO:0000259" key="8">
    <source>
        <dbReference type="Pfam" id="PF14509"/>
    </source>
</evidence>
<dbReference type="Gene3D" id="2.60.40.1180">
    <property type="entry name" value="Golgi alpha-mannosidase II"/>
    <property type="match status" value="1"/>
</dbReference>
<dbReference type="Pfam" id="PF10566">
    <property type="entry name" value="Glyco_hydro_97"/>
    <property type="match status" value="1"/>
</dbReference>
<sequence length="664" mass="74461">MMKIKLVYIQVSLLVCSILIAGTAMGKDTLRVQSPSGKVGVKVWMAEKLAYEVTYEGRTIIAPSFIDMEIAGKGTLSADRGIRSASVVKVNEQITSPVPEKRRLIPDVYNHLSLRFRQPYTVEFRVYDDGVAYRIGTAFKGNIIVKNEVAEFNFPGNPTAYFPETPGRAHNSFSTSFEDLYVHRKIADYPAQNMTYTPLLIAPASNPKIAITESDLEAYPGLFLKSNGGASLKAVFPPYPLALKVQEGLYSANRVSKGADYIAHTAGSRTFPWRVMMIAAEDKDLPVNDIVYRLGAPSRVQDVSWIKPGNITDEWIIDVNLFNVPFKAGVNTASYKYYIDFASRFGFDRIMMDAGWSDNNDLFKVNPNINMDTLVAYAREKGVKIAMWTLALTLERQLDSALAQFKKWDVDFIMTDFIERDDQLAVELHHRIAKACADSRIMLMFHGTFPPKGFNRTYPHAITREGVLGSEYNIWGTDVSPGHDVLLAFTRMLAGPFDYEPGLLSNGTKKSFRPVEGHVMSPGTRAHQLSMLVVYDNPMQFFSGNPSQGYLEPAYMELTGSIPTVWDETHVLDAKVGEWIVTSRRNGDNWYIGGMTDWTARDINLQLDFLDNVGYKATICRDGINADKYASDYVIEHMEVQQHATMKIHMAPGGGFLIKLEKKQ</sequence>
<evidence type="ECO:0000259" key="7">
    <source>
        <dbReference type="Pfam" id="PF14508"/>
    </source>
</evidence>
<reference evidence="9 10" key="1">
    <citation type="submission" date="2024-06" db="EMBL/GenBank/DDBJ databases">
        <title>Chitinophaga defluvii sp. nov., isolated from municipal sewage.</title>
        <authorList>
            <person name="Zhang L."/>
        </authorList>
    </citation>
    <scope>NUCLEOTIDE SEQUENCE [LARGE SCALE GENOMIC DNA]</scope>
    <source>
        <strain evidence="9 10">H8</strain>
    </source>
</reference>
<dbReference type="InterPro" id="IPR052720">
    <property type="entry name" value="Glycosyl_hydrolase_97"/>
</dbReference>
<dbReference type="InterPro" id="IPR013785">
    <property type="entry name" value="Aldolase_TIM"/>
</dbReference>
<dbReference type="EMBL" id="JBEXAC010000002">
    <property type="protein sequence ID" value="MET7000342.1"/>
    <property type="molecule type" value="Genomic_DNA"/>
</dbReference>
<evidence type="ECO:0000256" key="4">
    <source>
        <dbReference type="ARBA" id="ARBA00022837"/>
    </source>
</evidence>
<gene>
    <name evidence="9" type="ORF">ABR189_23325</name>
</gene>
<proteinExistence type="predicted"/>
<evidence type="ECO:0000256" key="2">
    <source>
        <dbReference type="ARBA" id="ARBA00011245"/>
    </source>
</evidence>
<dbReference type="InterPro" id="IPR019563">
    <property type="entry name" value="GH97_catalytic"/>
</dbReference>
<dbReference type="Proteomes" id="UP001549749">
    <property type="component" value="Unassembled WGS sequence"/>
</dbReference>
<evidence type="ECO:0000256" key="5">
    <source>
        <dbReference type="ARBA" id="ARBA00023295"/>
    </source>
</evidence>
<dbReference type="InterPro" id="IPR029483">
    <property type="entry name" value="GH97_C"/>
</dbReference>
<dbReference type="Gene3D" id="3.20.20.70">
    <property type="entry name" value="Aldolase class I"/>
    <property type="match status" value="1"/>
</dbReference>
<comment type="subunit">
    <text evidence="2">Monomer.</text>
</comment>
<evidence type="ECO:0000313" key="10">
    <source>
        <dbReference type="Proteomes" id="UP001549749"/>
    </source>
</evidence>
<evidence type="ECO:0000256" key="1">
    <source>
        <dbReference type="ARBA" id="ARBA00001913"/>
    </source>
</evidence>
<dbReference type="InterPro" id="IPR013780">
    <property type="entry name" value="Glyco_hydro_b"/>
</dbReference>
<dbReference type="RefSeq" id="WP_354662902.1">
    <property type="nucleotide sequence ID" value="NZ_JBEXAC010000002.1"/>
</dbReference>
<dbReference type="Pfam" id="PF14509">
    <property type="entry name" value="GH97_C"/>
    <property type="match status" value="1"/>
</dbReference>
<evidence type="ECO:0000313" key="9">
    <source>
        <dbReference type="EMBL" id="MET7000342.1"/>
    </source>
</evidence>
<dbReference type="Gene3D" id="2.70.98.10">
    <property type="match status" value="1"/>
</dbReference>
<comment type="cofactor">
    <cofactor evidence="1">
        <name>Ca(2+)</name>
        <dbReference type="ChEBI" id="CHEBI:29108"/>
    </cofactor>
</comment>
<dbReference type="InterPro" id="IPR017853">
    <property type="entry name" value="GH"/>
</dbReference>
<dbReference type="SUPFAM" id="SSF51445">
    <property type="entry name" value="(Trans)glycosidases"/>
    <property type="match status" value="1"/>
</dbReference>
<organism evidence="9 10">
    <name type="scientific">Chitinophaga defluvii</name>
    <dbReference type="NCBI Taxonomy" id="3163343"/>
    <lineage>
        <taxon>Bacteria</taxon>
        <taxon>Pseudomonadati</taxon>
        <taxon>Bacteroidota</taxon>
        <taxon>Chitinophagia</taxon>
        <taxon>Chitinophagales</taxon>
        <taxon>Chitinophagaceae</taxon>
        <taxon>Chitinophaga</taxon>
    </lineage>
</organism>
<evidence type="ECO:0000259" key="6">
    <source>
        <dbReference type="Pfam" id="PF10566"/>
    </source>
</evidence>
<accession>A0ABV2TCG2</accession>
<dbReference type="PANTHER" id="PTHR35803">
    <property type="entry name" value="GLUCAN 1,4-ALPHA-GLUCOSIDASE SUSB-RELATED"/>
    <property type="match status" value="1"/>
</dbReference>